<comment type="caution">
    <text evidence="1">The sequence shown here is derived from an EMBL/GenBank/DDBJ whole genome shotgun (WGS) entry which is preliminary data.</text>
</comment>
<dbReference type="OrthoDB" id="1955581at2"/>
<evidence type="ECO:0000313" key="2">
    <source>
        <dbReference type="Proteomes" id="UP000019109"/>
    </source>
</evidence>
<keyword evidence="2" id="KW-1185">Reference proteome</keyword>
<dbReference type="EMBL" id="BAVR01000039">
    <property type="protein sequence ID" value="GAE89539.1"/>
    <property type="molecule type" value="Genomic_DNA"/>
</dbReference>
<dbReference type="Proteomes" id="UP000019109">
    <property type="component" value="Unassembled WGS sequence"/>
</dbReference>
<reference evidence="1" key="1">
    <citation type="journal article" date="2014" name="Genome Announc.">
        <title>Draft Genome Sequence of Clostridium straminisolvens Strain JCM 21531T, Isolated from a Cellulose-Degrading Bacterial Community.</title>
        <authorList>
            <person name="Yuki M."/>
            <person name="Oshima K."/>
            <person name="Suda W."/>
            <person name="Sakamoto M."/>
            <person name="Kitamura K."/>
            <person name="Iida T."/>
            <person name="Hattori M."/>
            <person name="Ohkuma M."/>
        </authorList>
    </citation>
    <scope>NUCLEOTIDE SEQUENCE [LARGE SCALE GENOMIC DNA]</scope>
    <source>
        <strain evidence="1">JCM 21531</strain>
    </source>
</reference>
<protein>
    <submittedName>
        <fullName evidence="1">Uncharacterized protein</fullName>
    </submittedName>
</protein>
<evidence type="ECO:0000313" key="1">
    <source>
        <dbReference type="EMBL" id="GAE89539.1"/>
    </source>
</evidence>
<dbReference type="RefSeq" id="WP_038289826.1">
    <property type="nucleotide sequence ID" value="NZ_BAVR01000039.1"/>
</dbReference>
<proteinExistence type="predicted"/>
<dbReference type="AlphaFoldDB" id="W4V9X4"/>
<organism evidence="1 2">
    <name type="scientific">Acetivibrio straminisolvens JCM 21531</name>
    <dbReference type="NCBI Taxonomy" id="1294263"/>
    <lineage>
        <taxon>Bacteria</taxon>
        <taxon>Bacillati</taxon>
        <taxon>Bacillota</taxon>
        <taxon>Clostridia</taxon>
        <taxon>Eubacteriales</taxon>
        <taxon>Oscillospiraceae</taxon>
        <taxon>Acetivibrio</taxon>
    </lineage>
</organism>
<sequence length="143" mass="15190">MANEKSYIPTQWKDQVKDGSTIIQPGTPMNAQNFNNMEHGIMANDALAAVLAQVQRQAALSGAEWEVESGSATISPANTDNTISIAKLRNRTSYNVTVEVNSVSGGTAGDIIISGKQANGFKVKYTGTATSITIRYHVQGGMV</sequence>
<name>W4V9X4_9FIRM</name>
<accession>W4V9X4</accession>
<dbReference type="STRING" id="1294263.JCM21531_3078"/>
<gene>
    <name evidence="1" type="ORF">JCM21531_3078</name>
</gene>